<evidence type="ECO:0000256" key="1">
    <source>
        <dbReference type="ARBA" id="ARBA00010688"/>
    </source>
</evidence>
<evidence type="ECO:0000313" key="8">
    <source>
        <dbReference type="Proteomes" id="UP001342418"/>
    </source>
</evidence>
<evidence type="ECO:0000256" key="3">
    <source>
        <dbReference type="ARBA" id="ARBA00022741"/>
    </source>
</evidence>
<dbReference type="InterPro" id="IPR029056">
    <property type="entry name" value="Ribokinase-like"/>
</dbReference>
<dbReference type="RefSeq" id="WP_338530470.1">
    <property type="nucleotide sequence ID" value="NZ_CP030941.1"/>
</dbReference>
<dbReference type="EMBL" id="CP030941">
    <property type="protein sequence ID" value="UUP18218.1"/>
    <property type="molecule type" value="Genomic_DNA"/>
</dbReference>
<evidence type="ECO:0000313" key="7">
    <source>
        <dbReference type="EMBL" id="UUP18218.1"/>
    </source>
</evidence>
<dbReference type="EC" id="2.7.1.45" evidence="7"/>
<organism evidence="7 8">
    <name type="scientific">Nitratireductor thuwali</name>
    <dbReference type="NCBI Taxonomy" id="2267699"/>
    <lineage>
        <taxon>Bacteria</taxon>
        <taxon>Pseudomonadati</taxon>
        <taxon>Pseudomonadota</taxon>
        <taxon>Alphaproteobacteria</taxon>
        <taxon>Hyphomicrobiales</taxon>
        <taxon>Phyllobacteriaceae</taxon>
        <taxon>Nitratireductor</taxon>
    </lineage>
</organism>
<dbReference type="GO" id="GO:0008673">
    <property type="term" value="F:2-dehydro-3-deoxygluconokinase activity"/>
    <property type="evidence" value="ECO:0007669"/>
    <property type="project" value="UniProtKB-EC"/>
</dbReference>
<dbReference type="Proteomes" id="UP001342418">
    <property type="component" value="Chromosome"/>
</dbReference>
<evidence type="ECO:0000259" key="6">
    <source>
        <dbReference type="Pfam" id="PF00294"/>
    </source>
</evidence>
<reference evidence="7 8" key="1">
    <citation type="submission" date="2018-07" db="EMBL/GenBank/DDBJ databases">
        <title>Genome sequence of Nitratireductor thuwali#1536.</title>
        <authorList>
            <person name="Michoud G."/>
            <person name="Merlino G."/>
            <person name="Sefrji F.O."/>
            <person name="Daffonchio D."/>
        </authorList>
    </citation>
    <scope>NUCLEOTIDE SEQUENCE [LARGE SCALE GENOMIC DNA]</scope>
    <source>
        <strain evidence="8">Nit1536</strain>
    </source>
</reference>
<feature type="domain" description="Carbohydrate kinase PfkB" evidence="6">
    <location>
        <begin position="1"/>
        <end position="299"/>
    </location>
</feature>
<evidence type="ECO:0000256" key="5">
    <source>
        <dbReference type="ARBA" id="ARBA00022840"/>
    </source>
</evidence>
<keyword evidence="8" id="KW-1185">Reference proteome</keyword>
<evidence type="ECO:0000256" key="2">
    <source>
        <dbReference type="ARBA" id="ARBA00022679"/>
    </source>
</evidence>
<dbReference type="InterPro" id="IPR050306">
    <property type="entry name" value="PfkB_Carbo_kinase"/>
</dbReference>
<dbReference type="InterPro" id="IPR011611">
    <property type="entry name" value="PfkB_dom"/>
</dbReference>
<dbReference type="Gene3D" id="3.40.1190.20">
    <property type="match status" value="1"/>
</dbReference>
<keyword evidence="3" id="KW-0547">Nucleotide-binding</keyword>
<accession>A0ABY5MJP7</accession>
<evidence type="ECO:0000256" key="4">
    <source>
        <dbReference type="ARBA" id="ARBA00022777"/>
    </source>
</evidence>
<dbReference type="Pfam" id="PF00294">
    <property type="entry name" value="PfkB"/>
    <property type="match status" value="1"/>
</dbReference>
<protein>
    <submittedName>
        <fullName evidence="7">2-dehydro-3-deoxygluconokinase</fullName>
        <ecNumber evidence="7">2.7.1.45</ecNumber>
    </submittedName>
</protein>
<dbReference type="SUPFAM" id="SSF53613">
    <property type="entry name" value="Ribokinase-like"/>
    <property type="match status" value="1"/>
</dbReference>
<comment type="similarity">
    <text evidence="1">Belongs to the carbohydrate kinase PfkB family.</text>
</comment>
<gene>
    <name evidence="7" type="primary">kdgK_3</name>
    <name evidence="7" type="ORF">NTH_02698</name>
</gene>
<sequence>MTKILTVGEILVEIIAATKGDGFREVQPLTGPYPSGAPAIFVDQIGRLGFEAAIIGRVGEDDFGHLNIARLAADGVDVSGVDVAAGEATGCAFVRYRPDGARSFVYTLDGSATATLALTEAGEALMGSCGHIHIMGTALSVPGMAGIALQAVDRVKARGGTLSFDPNIRAEMLNKPSLQEKLMGLIDRTDIFLPSGNELFHFTEAADEEGAVHELLSRGIGEIVIKRGDKGATYFAPGAHLDVTAHTVEERDPTGAGDCFGGTFVALRLAGEPPETALRYANAAGARAVTEIGPMEGASTRAELERFLEDAEARR</sequence>
<keyword evidence="2 7" id="KW-0808">Transferase</keyword>
<name>A0ABY5MJP7_9HYPH</name>
<keyword evidence="5" id="KW-0067">ATP-binding</keyword>
<dbReference type="PANTHER" id="PTHR43085:SF1">
    <property type="entry name" value="PSEUDOURIDINE KINASE-RELATED"/>
    <property type="match status" value="1"/>
</dbReference>
<dbReference type="CDD" id="cd01166">
    <property type="entry name" value="KdgK"/>
    <property type="match status" value="1"/>
</dbReference>
<dbReference type="PANTHER" id="PTHR43085">
    <property type="entry name" value="HEXOKINASE FAMILY MEMBER"/>
    <property type="match status" value="1"/>
</dbReference>
<keyword evidence="4" id="KW-0418">Kinase</keyword>
<proteinExistence type="inferred from homology"/>